<protein>
    <recommendedName>
        <fullName evidence="8">Mediator of RNA polymerase II transcription subunit 27</fullName>
    </recommendedName>
</protein>
<gene>
    <name evidence="7" type="ORF">GSOID_T00022596001</name>
</gene>
<dbReference type="EMBL" id="FN655994">
    <property type="protein sequence ID" value="CBY40578.1"/>
    <property type="molecule type" value="Genomic_DNA"/>
</dbReference>
<dbReference type="InterPro" id="IPR021627">
    <property type="entry name" value="Mediator_Med27"/>
</dbReference>
<keyword evidence="4" id="KW-0804">Transcription</keyword>
<dbReference type="PANTHER" id="PTHR13130">
    <property type="entry name" value="34 KDA TRANSCRIPTIONAL CO-ACTIVATOR-RELATED"/>
    <property type="match status" value="1"/>
</dbReference>
<evidence type="ECO:0008006" key="8">
    <source>
        <dbReference type="Google" id="ProtNLM"/>
    </source>
</evidence>
<evidence type="ECO:0000313" key="7">
    <source>
        <dbReference type="EMBL" id="CBY40578.1"/>
    </source>
</evidence>
<organism evidence="7">
    <name type="scientific">Oikopleura dioica</name>
    <name type="common">Tunicate</name>
    <dbReference type="NCBI Taxonomy" id="34765"/>
    <lineage>
        <taxon>Eukaryota</taxon>
        <taxon>Metazoa</taxon>
        <taxon>Chordata</taxon>
        <taxon>Tunicata</taxon>
        <taxon>Appendicularia</taxon>
        <taxon>Copelata</taxon>
        <taxon>Oikopleuridae</taxon>
        <taxon>Oikopleura</taxon>
    </lineage>
</organism>
<evidence type="ECO:0000256" key="6">
    <source>
        <dbReference type="SAM" id="MobiDB-lite"/>
    </source>
</evidence>
<dbReference type="GO" id="GO:0006357">
    <property type="term" value="P:regulation of transcription by RNA polymerase II"/>
    <property type="evidence" value="ECO:0007669"/>
    <property type="project" value="TreeGrafter"/>
</dbReference>
<name>E4YYQ0_OIKDI</name>
<evidence type="ECO:0000256" key="5">
    <source>
        <dbReference type="ARBA" id="ARBA00023242"/>
    </source>
</evidence>
<proteinExistence type="inferred from homology"/>
<evidence type="ECO:0000256" key="2">
    <source>
        <dbReference type="ARBA" id="ARBA00008048"/>
    </source>
</evidence>
<reference evidence="7" key="1">
    <citation type="journal article" date="2010" name="Science">
        <title>Plasticity of animal genome architecture unmasked by rapid evolution of a pelagic tunicate.</title>
        <authorList>
            <person name="Denoeud F."/>
            <person name="Henriet S."/>
            <person name="Mungpakdee S."/>
            <person name="Aury J.M."/>
            <person name="Da Silva C."/>
            <person name="Brinkmann H."/>
            <person name="Mikhaleva J."/>
            <person name="Olsen L.C."/>
            <person name="Jubin C."/>
            <person name="Canestro C."/>
            <person name="Bouquet J.M."/>
            <person name="Danks G."/>
            <person name="Poulain J."/>
            <person name="Campsteijn C."/>
            <person name="Adamski M."/>
            <person name="Cross I."/>
            <person name="Yadetie F."/>
            <person name="Muffato M."/>
            <person name="Louis A."/>
            <person name="Butcher S."/>
            <person name="Tsagkogeorga G."/>
            <person name="Konrad A."/>
            <person name="Singh S."/>
            <person name="Jensen M.F."/>
            <person name="Cong E.H."/>
            <person name="Eikeseth-Otteraa H."/>
            <person name="Noel B."/>
            <person name="Anthouard V."/>
            <person name="Porcel B.M."/>
            <person name="Kachouri-Lafond R."/>
            <person name="Nishino A."/>
            <person name="Ugolini M."/>
            <person name="Chourrout P."/>
            <person name="Nishida H."/>
            <person name="Aasland R."/>
            <person name="Huzurbazar S."/>
            <person name="Westhof E."/>
            <person name="Delsuc F."/>
            <person name="Lehrach H."/>
            <person name="Reinhardt R."/>
            <person name="Weissenbach J."/>
            <person name="Roy S.W."/>
            <person name="Artiguenave F."/>
            <person name="Postlethwait J.H."/>
            <person name="Manak J.R."/>
            <person name="Thompson E.M."/>
            <person name="Jaillon O."/>
            <person name="Du Pasquier L."/>
            <person name="Boudinot P."/>
            <person name="Liberles D.A."/>
            <person name="Volff J.N."/>
            <person name="Philippe H."/>
            <person name="Lenhard B."/>
            <person name="Roest Crollius H."/>
            <person name="Wincker P."/>
            <person name="Chourrout D."/>
        </authorList>
    </citation>
    <scope>NUCLEOTIDE SEQUENCE [LARGE SCALE GENOMIC DNA]</scope>
</reference>
<dbReference type="GO" id="GO:0016592">
    <property type="term" value="C:mediator complex"/>
    <property type="evidence" value="ECO:0007669"/>
    <property type="project" value="InterPro"/>
</dbReference>
<accession>E4YYQ0</accession>
<dbReference type="AlphaFoldDB" id="E4YYQ0"/>
<dbReference type="Pfam" id="PF11571">
    <property type="entry name" value="Med27"/>
    <property type="match status" value="1"/>
</dbReference>
<sequence length="327" mass="38074">MANIVQAHSRLKLEFEELVPSLVESLQKVQLLRHSADSLFSNLSEGCLLKDGEEIDKDKYISIVQEKLQILVQNFNALQTKIQKIPKNRFPPIVQPLGPLGMMMLDQSEAAKKAALEYPPVFHQFNAFKDFHKILETYTYRNSRKRSTTSHQMQPAGGMRRKRPPRVIIDSPAAFKQHLSQLLHIPNILGDMKVQVREMFGNTRLLSISVRRTLNCHIILRHIQIERVIVKGLLEDENIDEVDLSENSSLDTMTRITEHAQASLIFYSFSSLTDEESFRKFLQWLRSYKTLFHAKCMRCKRHLVEGYPPTWRDFVTFQPYHFGCRSY</sequence>
<dbReference type="PANTHER" id="PTHR13130:SF4">
    <property type="entry name" value="MEDIATOR OF RNA POLYMERASE II TRANSCRIPTION SUBUNIT 27"/>
    <property type="match status" value="1"/>
</dbReference>
<comment type="similarity">
    <text evidence="2">Belongs to the Mediator complex subunit 27 family.</text>
</comment>
<keyword evidence="3" id="KW-0805">Transcription regulation</keyword>
<evidence type="ECO:0000256" key="4">
    <source>
        <dbReference type="ARBA" id="ARBA00023163"/>
    </source>
</evidence>
<comment type="subcellular location">
    <subcellularLocation>
        <location evidence="1">Nucleus</location>
    </subcellularLocation>
</comment>
<evidence type="ECO:0000256" key="3">
    <source>
        <dbReference type="ARBA" id="ARBA00023015"/>
    </source>
</evidence>
<feature type="region of interest" description="Disordered" evidence="6">
    <location>
        <begin position="142"/>
        <end position="163"/>
    </location>
</feature>
<keyword evidence="5" id="KW-0539">Nucleus</keyword>
<dbReference type="GO" id="GO:0003713">
    <property type="term" value="F:transcription coactivator activity"/>
    <property type="evidence" value="ECO:0007669"/>
    <property type="project" value="TreeGrafter"/>
</dbReference>
<evidence type="ECO:0000256" key="1">
    <source>
        <dbReference type="ARBA" id="ARBA00004123"/>
    </source>
</evidence>
<dbReference type="Proteomes" id="UP000011014">
    <property type="component" value="Unassembled WGS sequence"/>
</dbReference>